<proteinExistence type="predicted"/>
<name>A0A4P9XZL6_9FUNG</name>
<keyword evidence="2" id="KW-0472">Membrane</keyword>
<dbReference type="Proteomes" id="UP000267251">
    <property type="component" value="Unassembled WGS sequence"/>
</dbReference>
<dbReference type="AlphaFoldDB" id="A0A4P9XZL6"/>
<keyword evidence="4" id="KW-1185">Reference proteome</keyword>
<evidence type="ECO:0000313" key="3">
    <source>
        <dbReference type="EMBL" id="RKP11923.1"/>
    </source>
</evidence>
<reference evidence="4" key="1">
    <citation type="journal article" date="2018" name="Nat. Microbiol.">
        <title>Leveraging single-cell genomics to expand the fungal tree of life.</title>
        <authorList>
            <person name="Ahrendt S.R."/>
            <person name="Quandt C.A."/>
            <person name="Ciobanu D."/>
            <person name="Clum A."/>
            <person name="Salamov A."/>
            <person name="Andreopoulos B."/>
            <person name="Cheng J.F."/>
            <person name="Woyke T."/>
            <person name="Pelin A."/>
            <person name="Henrissat B."/>
            <person name="Reynolds N.K."/>
            <person name="Benny G.L."/>
            <person name="Smith M.E."/>
            <person name="James T.Y."/>
            <person name="Grigoriev I.V."/>
        </authorList>
    </citation>
    <scope>NUCLEOTIDE SEQUENCE [LARGE SCALE GENOMIC DNA]</scope>
</reference>
<feature type="transmembrane region" description="Helical" evidence="2">
    <location>
        <begin position="6"/>
        <end position="27"/>
    </location>
</feature>
<feature type="compositionally biased region" description="Basic residues" evidence="1">
    <location>
        <begin position="118"/>
        <end position="132"/>
    </location>
</feature>
<dbReference type="EMBL" id="KZ988577">
    <property type="protein sequence ID" value="RKP11923.1"/>
    <property type="molecule type" value="Genomic_DNA"/>
</dbReference>
<protein>
    <submittedName>
        <fullName evidence="3">Uncharacterized protein</fullName>
    </submittedName>
</protein>
<keyword evidence="2" id="KW-0812">Transmembrane</keyword>
<sequence length="383" mass="42749">MLWFLIKTLAGVSVTYVFLFHLVNFLLIRQFGLRVGSVRFRSVNDLFLSLPGSDGSLEVGRIELKVGWPRWKNGRRRWWSVAISNVIVHLPQPIAEEADLPVEPQGESTSTKASSGARRAKKRKDEKRKSRREGRERRDTPKGPLTKLQTLIEEWSASLHPSRRPESVSWVKACSMDVAVWAISCGEVSLSNLSIPLSPVEPSSPRISLPHLTIRPCLLTSLTTDSGGLIWPFTIDITLYALALVGSKEDIQVIQVPSLVFRIAGGLSGFKVVRKKSFLHNLQTEWRMDSFRINVDALLHLLSPLTDNGLSSFPTWSSKYTLELLEVIMQGARFSAYVTDRGITARVSLESLAVLGNQPGFSLDTISPEAKEGSRRHIGRVED</sequence>
<accession>A0A4P9XZL6</accession>
<evidence type="ECO:0000256" key="2">
    <source>
        <dbReference type="SAM" id="Phobius"/>
    </source>
</evidence>
<gene>
    <name evidence="3" type="ORF">BJ684DRAFT_17539</name>
</gene>
<organism evidence="3 4">
    <name type="scientific">Piptocephalis cylindrospora</name>
    <dbReference type="NCBI Taxonomy" id="1907219"/>
    <lineage>
        <taxon>Eukaryota</taxon>
        <taxon>Fungi</taxon>
        <taxon>Fungi incertae sedis</taxon>
        <taxon>Zoopagomycota</taxon>
        <taxon>Zoopagomycotina</taxon>
        <taxon>Zoopagomycetes</taxon>
        <taxon>Zoopagales</taxon>
        <taxon>Piptocephalidaceae</taxon>
        <taxon>Piptocephalis</taxon>
    </lineage>
</organism>
<feature type="region of interest" description="Disordered" evidence="1">
    <location>
        <begin position="99"/>
        <end position="144"/>
    </location>
</feature>
<evidence type="ECO:0000256" key="1">
    <source>
        <dbReference type="SAM" id="MobiDB-lite"/>
    </source>
</evidence>
<feature type="non-terminal residue" evidence="3">
    <location>
        <position position="383"/>
    </location>
</feature>
<evidence type="ECO:0000313" key="4">
    <source>
        <dbReference type="Proteomes" id="UP000267251"/>
    </source>
</evidence>
<keyword evidence="2" id="KW-1133">Transmembrane helix</keyword>